<comment type="caution">
    <text evidence="1">The sequence shown here is derived from an EMBL/GenBank/DDBJ whole genome shotgun (WGS) entry which is preliminary data.</text>
</comment>
<evidence type="ECO:0000313" key="1">
    <source>
        <dbReference type="EMBL" id="KAI3792088.1"/>
    </source>
</evidence>
<dbReference type="Proteomes" id="UP001055811">
    <property type="component" value="Linkage Group LG01"/>
</dbReference>
<organism evidence="1 2">
    <name type="scientific">Cichorium intybus</name>
    <name type="common">Chicory</name>
    <dbReference type="NCBI Taxonomy" id="13427"/>
    <lineage>
        <taxon>Eukaryota</taxon>
        <taxon>Viridiplantae</taxon>
        <taxon>Streptophyta</taxon>
        <taxon>Embryophyta</taxon>
        <taxon>Tracheophyta</taxon>
        <taxon>Spermatophyta</taxon>
        <taxon>Magnoliopsida</taxon>
        <taxon>eudicotyledons</taxon>
        <taxon>Gunneridae</taxon>
        <taxon>Pentapetalae</taxon>
        <taxon>asterids</taxon>
        <taxon>campanulids</taxon>
        <taxon>Asterales</taxon>
        <taxon>Asteraceae</taxon>
        <taxon>Cichorioideae</taxon>
        <taxon>Cichorieae</taxon>
        <taxon>Cichoriinae</taxon>
        <taxon>Cichorium</taxon>
    </lineage>
</organism>
<gene>
    <name evidence="1" type="ORF">L2E82_05958</name>
</gene>
<reference evidence="1 2" key="2">
    <citation type="journal article" date="2022" name="Mol. Ecol. Resour.">
        <title>The genomes of chicory, endive, great burdock and yacon provide insights into Asteraceae paleo-polyploidization history and plant inulin production.</title>
        <authorList>
            <person name="Fan W."/>
            <person name="Wang S."/>
            <person name="Wang H."/>
            <person name="Wang A."/>
            <person name="Jiang F."/>
            <person name="Liu H."/>
            <person name="Zhao H."/>
            <person name="Xu D."/>
            <person name="Zhang Y."/>
        </authorList>
    </citation>
    <scope>NUCLEOTIDE SEQUENCE [LARGE SCALE GENOMIC DNA]</scope>
    <source>
        <strain evidence="2">cv. Punajuju</strain>
        <tissue evidence="1">Leaves</tissue>
    </source>
</reference>
<proteinExistence type="predicted"/>
<accession>A0ACB9H9G5</accession>
<dbReference type="EMBL" id="CM042009">
    <property type="protein sequence ID" value="KAI3792088.1"/>
    <property type="molecule type" value="Genomic_DNA"/>
</dbReference>
<sequence length="554" mass="63117">MGKPTGKKKLQASVEKVTKQNKAAASDRTSTQINENNGVDLQPGYIEQNSSNAGKVLKEKFKTNRSNSFEKGEEVNRSKNMEKVKDNKVNRGKHKRADKKVNNEDKKIVKEEKVAMKTVKLVLGDDIRWAQLPVDCSIGLVREIVRDRFPGLHGVLIKYKDREGDLITIITTTELRFAEASSNPQGTFKLYLVEVSPDKEPSYEGFQNEQIPNVSDNKGESKDGITNSIEEWIVKFSRLFKNHVGFDTDPYLDLHELGMEIYSEAMEEDTESSQSLFDIAGSKFQEMSALALFNLGNIHMNKARKSILITEDTPKESVSEQVRTGFEFSQKEYEKAGERYEQSIKVKPDFYEGHLALGQQQFEEAKLSWCYSLGNKTESQEETSTKILELYNKAEDNMEKGMQMWEELEERRLNGLSLCDEHKAELVKLGLEGDVKDVSGDEAVEQAVNIRSQIYILWGTLLYERSVVEWKLGLGSWEECLEVSIEKFELAGASRTDITVIIKNHCCNGTALEGLSFKIDEIVQAWNEMFDTKRWQTGVPSFRKRGFFFDDCCI</sequence>
<keyword evidence="2" id="KW-1185">Reference proteome</keyword>
<evidence type="ECO:0000313" key="2">
    <source>
        <dbReference type="Proteomes" id="UP001055811"/>
    </source>
</evidence>
<reference evidence="2" key="1">
    <citation type="journal article" date="2022" name="Mol. Ecol. Resour.">
        <title>The genomes of chicory, endive, great burdock and yacon provide insights into Asteraceae palaeo-polyploidization history and plant inulin production.</title>
        <authorList>
            <person name="Fan W."/>
            <person name="Wang S."/>
            <person name="Wang H."/>
            <person name="Wang A."/>
            <person name="Jiang F."/>
            <person name="Liu H."/>
            <person name="Zhao H."/>
            <person name="Xu D."/>
            <person name="Zhang Y."/>
        </authorList>
    </citation>
    <scope>NUCLEOTIDE SEQUENCE [LARGE SCALE GENOMIC DNA]</scope>
    <source>
        <strain evidence="2">cv. Punajuju</strain>
    </source>
</reference>
<name>A0ACB9H9G5_CICIN</name>
<protein>
    <submittedName>
        <fullName evidence="1">Uncharacterized protein</fullName>
    </submittedName>
</protein>